<organism evidence="1">
    <name type="scientific">Anguilla anguilla</name>
    <name type="common">European freshwater eel</name>
    <name type="synonym">Muraena anguilla</name>
    <dbReference type="NCBI Taxonomy" id="7936"/>
    <lineage>
        <taxon>Eukaryota</taxon>
        <taxon>Metazoa</taxon>
        <taxon>Chordata</taxon>
        <taxon>Craniata</taxon>
        <taxon>Vertebrata</taxon>
        <taxon>Euteleostomi</taxon>
        <taxon>Actinopterygii</taxon>
        <taxon>Neopterygii</taxon>
        <taxon>Teleostei</taxon>
        <taxon>Anguilliformes</taxon>
        <taxon>Anguillidae</taxon>
        <taxon>Anguilla</taxon>
    </lineage>
</organism>
<protein>
    <submittedName>
        <fullName evidence="1">Uncharacterized protein</fullName>
    </submittedName>
</protein>
<sequence>MNVMERKQGLYYAAFTWHIHKLRLVVTQTLLHTPLTLEKPALRGFLNQVGEITRGMSLKL</sequence>
<dbReference type="AlphaFoldDB" id="A0A0E9WI65"/>
<proteinExistence type="predicted"/>
<reference evidence="1" key="2">
    <citation type="journal article" date="2015" name="Fish Shellfish Immunol.">
        <title>Early steps in the European eel (Anguilla anguilla)-Vibrio vulnificus interaction in the gills: Role of the RtxA13 toxin.</title>
        <authorList>
            <person name="Callol A."/>
            <person name="Pajuelo D."/>
            <person name="Ebbesson L."/>
            <person name="Teles M."/>
            <person name="MacKenzie S."/>
            <person name="Amaro C."/>
        </authorList>
    </citation>
    <scope>NUCLEOTIDE SEQUENCE</scope>
</reference>
<accession>A0A0E9WI65</accession>
<reference evidence="1" key="1">
    <citation type="submission" date="2014-11" db="EMBL/GenBank/DDBJ databases">
        <authorList>
            <person name="Amaro Gonzalez C."/>
        </authorList>
    </citation>
    <scope>NUCLEOTIDE SEQUENCE</scope>
</reference>
<evidence type="ECO:0000313" key="1">
    <source>
        <dbReference type="EMBL" id="JAH89976.1"/>
    </source>
</evidence>
<name>A0A0E9WI65_ANGAN</name>
<dbReference type="EMBL" id="GBXM01018601">
    <property type="protein sequence ID" value="JAH89976.1"/>
    <property type="molecule type" value="Transcribed_RNA"/>
</dbReference>